<comment type="caution">
    <text evidence="11">The sequence shown here is derived from an EMBL/GenBank/DDBJ whole genome shotgun (WGS) entry which is preliminary data.</text>
</comment>
<keyword evidence="9" id="KW-0812">Transmembrane</keyword>
<dbReference type="PROSITE" id="PS50859">
    <property type="entry name" value="LONGIN"/>
    <property type="match status" value="1"/>
</dbReference>
<dbReference type="Proteomes" id="UP001347796">
    <property type="component" value="Unassembled WGS sequence"/>
</dbReference>
<evidence type="ECO:0000256" key="2">
    <source>
        <dbReference type="ARBA" id="ARBA00004223"/>
    </source>
</evidence>
<keyword evidence="4" id="KW-0653">Protein transport</keyword>
<feature type="domain" description="Longin" evidence="10">
    <location>
        <begin position="7"/>
        <end position="123"/>
    </location>
</feature>
<dbReference type="SMART" id="SM01270">
    <property type="entry name" value="Longin"/>
    <property type="match status" value="1"/>
</dbReference>
<dbReference type="Gene3D" id="3.30.450.50">
    <property type="entry name" value="Longin domain"/>
    <property type="match status" value="1"/>
</dbReference>
<dbReference type="GO" id="GO:0015031">
    <property type="term" value="P:protein transport"/>
    <property type="evidence" value="ECO:0007669"/>
    <property type="project" value="UniProtKB-KW"/>
</dbReference>
<name>A0AAN8FW93_PATCE</name>
<dbReference type="GO" id="GO:0005484">
    <property type="term" value="F:SNAP receptor activity"/>
    <property type="evidence" value="ECO:0007669"/>
    <property type="project" value="InterPro"/>
</dbReference>
<evidence type="ECO:0000259" key="10">
    <source>
        <dbReference type="PROSITE" id="PS50859"/>
    </source>
</evidence>
<feature type="transmembrane region" description="Helical" evidence="9">
    <location>
        <begin position="224"/>
        <end position="247"/>
    </location>
</feature>
<feature type="transmembrane region" description="Helical" evidence="9">
    <location>
        <begin position="277"/>
        <end position="295"/>
    </location>
</feature>
<dbReference type="EMBL" id="JAZGQO010000021">
    <property type="protein sequence ID" value="KAK6165252.1"/>
    <property type="molecule type" value="Genomic_DNA"/>
</dbReference>
<dbReference type="GO" id="GO:0005794">
    <property type="term" value="C:Golgi apparatus"/>
    <property type="evidence" value="ECO:0007669"/>
    <property type="project" value="UniProtKB-SubCell"/>
</dbReference>
<keyword evidence="9" id="KW-1133">Transmembrane helix</keyword>
<keyword evidence="6 9" id="KW-0472">Membrane</keyword>
<sequence>MSVHFAMIARSRDGLPLAGSTDGSPIEQDPDYQEAYKDLKLLSRKTGNFTFSDRCSYPCGRFSIHFISAIGLTFLVLTDASYPPVLAFSFLNEIMKEFLQEHDHKTAENISRPYAYINFAMFIQKTKSKYNSPRSLMTKLNFSALTQEYELRPPYNISNGELYPEIGTKTSSFRTAASSRRHYVSFDIFGWVATGLNILCAFLHLARGIAVIQDGHIEDYSSDLFQYGLTFMLCCGFFLYQVFLMCFPTSMRKPLACGTLGSICVCQLYLWEYRTNVEILFHVCVGCTATFVIFTRKIQEKLPQYNL</sequence>
<evidence type="ECO:0000256" key="5">
    <source>
        <dbReference type="ARBA" id="ARBA00023054"/>
    </source>
</evidence>
<dbReference type="InterPro" id="IPR011012">
    <property type="entry name" value="Longin-like_dom_sf"/>
</dbReference>
<comment type="similarity">
    <text evidence="3">Belongs to the synaptobrevin family.</text>
</comment>
<feature type="transmembrane region" description="Helical" evidence="9">
    <location>
        <begin position="188"/>
        <end position="212"/>
    </location>
</feature>
<dbReference type="InterPro" id="IPR059071">
    <property type="entry name" value="SEC22a-c_C"/>
</dbReference>
<keyword evidence="5" id="KW-0175">Coiled coil</keyword>
<gene>
    <name evidence="11" type="ORF">SNE40_022212</name>
</gene>
<dbReference type="SUPFAM" id="SSF64356">
    <property type="entry name" value="SNARE-like"/>
    <property type="match status" value="1"/>
</dbReference>
<organism evidence="11 12">
    <name type="scientific">Patella caerulea</name>
    <name type="common">Rayed Mediterranean limpet</name>
    <dbReference type="NCBI Taxonomy" id="87958"/>
    <lineage>
        <taxon>Eukaryota</taxon>
        <taxon>Metazoa</taxon>
        <taxon>Spiralia</taxon>
        <taxon>Lophotrochozoa</taxon>
        <taxon>Mollusca</taxon>
        <taxon>Gastropoda</taxon>
        <taxon>Patellogastropoda</taxon>
        <taxon>Patelloidea</taxon>
        <taxon>Patellidae</taxon>
        <taxon>Patella</taxon>
    </lineage>
</organism>
<evidence type="ECO:0000256" key="4">
    <source>
        <dbReference type="ARBA" id="ARBA00022927"/>
    </source>
</evidence>
<evidence type="ECO:0000256" key="7">
    <source>
        <dbReference type="ARBA" id="ARBA00024173"/>
    </source>
</evidence>
<reference evidence="11 12" key="1">
    <citation type="submission" date="2024-01" db="EMBL/GenBank/DDBJ databases">
        <title>The genome of the rayed Mediterranean limpet Patella caerulea (Linnaeus, 1758).</title>
        <authorList>
            <person name="Anh-Thu Weber A."/>
            <person name="Halstead-Nussloch G."/>
        </authorList>
    </citation>
    <scope>NUCLEOTIDE SEQUENCE [LARGE SCALE GENOMIC DNA]</scope>
    <source>
        <strain evidence="11">AATW-2023a</strain>
        <tissue evidence="11">Whole specimen</tissue>
    </source>
</reference>
<evidence type="ECO:0000256" key="9">
    <source>
        <dbReference type="SAM" id="Phobius"/>
    </source>
</evidence>
<comment type="subcellular location">
    <subcellularLocation>
        <location evidence="1">Endoplasmic reticulum membrane</location>
        <topology evidence="1">Single-pass type IV membrane protein</topology>
    </subcellularLocation>
    <subcellularLocation>
        <location evidence="8">Golgi apparatus</location>
        <location evidence="8">cis-Golgi network membrane</location>
    </subcellularLocation>
    <subcellularLocation>
        <location evidence="2">Melanosome</location>
    </subcellularLocation>
</comment>
<keyword evidence="4" id="KW-0813">Transport</keyword>
<evidence type="ECO:0000313" key="12">
    <source>
        <dbReference type="Proteomes" id="UP001347796"/>
    </source>
</evidence>
<dbReference type="CDD" id="cd14824">
    <property type="entry name" value="Longin"/>
    <property type="match status" value="1"/>
</dbReference>
<dbReference type="GO" id="GO:0006890">
    <property type="term" value="P:retrograde vesicle-mediated transport, Golgi to endoplasmic reticulum"/>
    <property type="evidence" value="ECO:0007669"/>
    <property type="project" value="InterPro"/>
</dbReference>
<dbReference type="Pfam" id="PF25970">
    <property type="entry name" value="SEC22a_C"/>
    <property type="match status" value="1"/>
</dbReference>
<feature type="transmembrane region" description="Helical" evidence="9">
    <location>
        <begin position="254"/>
        <end position="271"/>
    </location>
</feature>
<dbReference type="AlphaFoldDB" id="A0AAN8FW93"/>
<dbReference type="GO" id="GO:0006888">
    <property type="term" value="P:endoplasmic reticulum to Golgi vesicle-mediated transport"/>
    <property type="evidence" value="ECO:0007669"/>
    <property type="project" value="InterPro"/>
</dbReference>
<keyword evidence="12" id="KW-1185">Reference proteome</keyword>
<protein>
    <recommendedName>
        <fullName evidence="10">Longin domain-containing protein</fullName>
    </recommendedName>
</protein>
<evidence type="ECO:0000313" key="11">
    <source>
        <dbReference type="EMBL" id="KAK6165252.1"/>
    </source>
</evidence>
<dbReference type="InterPro" id="IPR044565">
    <property type="entry name" value="Sec22"/>
</dbReference>
<comment type="function">
    <text evidence="7">SNARE involved in targeting and fusion of ER-derived transport vesicles with the Golgi complex as well as Golgi-derived retrograde transport vesicles with the ER.</text>
</comment>
<dbReference type="Pfam" id="PF13774">
    <property type="entry name" value="Longin"/>
    <property type="match status" value="1"/>
</dbReference>
<dbReference type="PANTHER" id="PTHR45837">
    <property type="entry name" value="VESICLE-TRAFFICKING PROTEIN SEC22B"/>
    <property type="match status" value="1"/>
</dbReference>
<dbReference type="GO" id="GO:0005789">
    <property type="term" value="C:endoplasmic reticulum membrane"/>
    <property type="evidence" value="ECO:0007669"/>
    <property type="project" value="UniProtKB-SubCell"/>
</dbReference>
<evidence type="ECO:0000256" key="6">
    <source>
        <dbReference type="ARBA" id="ARBA00023136"/>
    </source>
</evidence>
<proteinExistence type="inferred from homology"/>
<evidence type="ECO:0000256" key="1">
    <source>
        <dbReference type="ARBA" id="ARBA00004163"/>
    </source>
</evidence>
<dbReference type="InterPro" id="IPR010908">
    <property type="entry name" value="Longin_dom"/>
</dbReference>
<evidence type="ECO:0000256" key="3">
    <source>
        <dbReference type="ARBA" id="ARBA00008025"/>
    </source>
</evidence>
<accession>A0AAN8FW93</accession>
<evidence type="ECO:0000256" key="8">
    <source>
        <dbReference type="ARBA" id="ARBA00024188"/>
    </source>
</evidence>